<comment type="subcellular location">
    <subcellularLocation>
        <location evidence="1">Cell membrane</location>
        <topology evidence="1">Multi-pass membrane protein</topology>
    </subcellularLocation>
</comment>
<dbReference type="SUPFAM" id="SSF81321">
    <property type="entry name" value="Family A G protein-coupled receptor-like"/>
    <property type="match status" value="3"/>
</dbReference>
<feature type="transmembrane region" description="Helical" evidence="8">
    <location>
        <begin position="63"/>
        <end position="89"/>
    </location>
</feature>
<evidence type="ECO:0000256" key="4">
    <source>
        <dbReference type="ARBA" id="ARBA00022692"/>
    </source>
</evidence>
<feature type="domain" description="G-protein coupled receptors family 1 profile" evidence="9">
    <location>
        <begin position="6"/>
        <end position="106"/>
    </location>
</feature>
<feature type="transmembrane region" description="Helical" evidence="8">
    <location>
        <begin position="460"/>
        <end position="483"/>
    </location>
</feature>
<dbReference type="InterPro" id="IPR017452">
    <property type="entry name" value="GPCR_Rhodpsn_7TM"/>
</dbReference>
<keyword evidence="4 8" id="KW-0812">Transmembrane</keyword>
<evidence type="ECO:0000256" key="7">
    <source>
        <dbReference type="ARBA" id="ARBA00023170"/>
    </source>
</evidence>
<evidence type="ECO:0000313" key="11">
    <source>
        <dbReference type="Proteomes" id="UP000324222"/>
    </source>
</evidence>
<dbReference type="PRINTS" id="PR00237">
    <property type="entry name" value="GPCRRHODOPSN"/>
</dbReference>
<dbReference type="GO" id="GO:0004930">
    <property type="term" value="F:G protein-coupled receptor activity"/>
    <property type="evidence" value="ECO:0007669"/>
    <property type="project" value="InterPro"/>
</dbReference>
<keyword evidence="11" id="KW-1185">Reference proteome</keyword>
<feature type="transmembrane region" description="Helical" evidence="8">
    <location>
        <begin position="314"/>
        <end position="338"/>
    </location>
</feature>
<evidence type="ECO:0000256" key="6">
    <source>
        <dbReference type="ARBA" id="ARBA00023136"/>
    </source>
</evidence>
<evidence type="ECO:0000256" key="5">
    <source>
        <dbReference type="ARBA" id="ARBA00022989"/>
    </source>
</evidence>
<dbReference type="EMBL" id="VSRR010000016">
    <property type="protein sequence ID" value="MPC08069.1"/>
    <property type="molecule type" value="Genomic_DNA"/>
</dbReference>
<evidence type="ECO:0000256" key="1">
    <source>
        <dbReference type="ARBA" id="ARBA00004651"/>
    </source>
</evidence>
<dbReference type="GO" id="GO:0005886">
    <property type="term" value="C:plasma membrane"/>
    <property type="evidence" value="ECO:0007669"/>
    <property type="project" value="UniProtKB-SubCell"/>
</dbReference>
<feature type="transmembrane region" description="Helical" evidence="8">
    <location>
        <begin position="249"/>
        <end position="271"/>
    </location>
</feature>
<comment type="caution">
    <text evidence="10">The sequence shown here is derived from an EMBL/GenBank/DDBJ whole genome shotgun (WGS) entry which is preliminary data.</text>
</comment>
<sequence>MSVSAGNAVAVWCVAGCPRTRPAVKMLLCALFSSTLLVCLLVVPYMVYLGMSKLWCVDEVKVWVFLGMMGIMVILMELEVYYILVLAVLRTVAVWSPLRHQVKLRTSAAVCALLHPPAVFVGDALHGPRRHVQAVVWPAGQHVAHPRLPVCLCHPDRDGALLHPRYGLPQILLCALFSSTLLMCLLVMPFMAHVGVSKARCDGQIPIMAIRVVITIYIILTEMELLYISLMALLRAIAVWSPTKRELKIPAAVALLVGILIYSTVMTLVLLCALFSSTLLMCVLVMPFMAYVGLSKVRCSVYLPTPLTEGMVLLYIVLTEMELLFIVVMAFLRTVAVWSPQRHQVKLRTSLALVAGVALYATVTTLVVFWRGINIVTKLSARIYNCLNFLAPVVLTLACYLSMIVAVRYNKSRVASSNHAALTGKVMDQATRAMLAVFISNLLLGLPHSIYHILPFDFSIIPYVIVHIIFYAHLIVDPLAFLCSNHHHRQRLLQAVTSCLNVIPCRSRPPSHATSTLPLHITPQTSSQQLQEKHGGDPS</sequence>
<dbReference type="AlphaFoldDB" id="A0A5B7CEW8"/>
<protein>
    <recommendedName>
        <fullName evidence="9">G-protein coupled receptors family 1 profile domain-containing protein</fullName>
    </recommendedName>
</protein>
<gene>
    <name evidence="10" type="ORF">E2C01_000642</name>
</gene>
<evidence type="ECO:0000256" key="2">
    <source>
        <dbReference type="ARBA" id="ARBA00010663"/>
    </source>
</evidence>
<dbReference type="PROSITE" id="PS50262">
    <property type="entry name" value="G_PROTEIN_RECEP_F1_2"/>
    <property type="match status" value="2"/>
</dbReference>
<organism evidence="10 11">
    <name type="scientific">Portunus trituberculatus</name>
    <name type="common">Swimming crab</name>
    <name type="synonym">Neptunus trituberculatus</name>
    <dbReference type="NCBI Taxonomy" id="210409"/>
    <lineage>
        <taxon>Eukaryota</taxon>
        <taxon>Metazoa</taxon>
        <taxon>Ecdysozoa</taxon>
        <taxon>Arthropoda</taxon>
        <taxon>Crustacea</taxon>
        <taxon>Multicrustacea</taxon>
        <taxon>Malacostraca</taxon>
        <taxon>Eumalacostraca</taxon>
        <taxon>Eucarida</taxon>
        <taxon>Decapoda</taxon>
        <taxon>Pleocyemata</taxon>
        <taxon>Brachyura</taxon>
        <taxon>Eubrachyura</taxon>
        <taxon>Portunoidea</taxon>
        <taxon>Portunidae</taxon>
        <taxon>Portuninae</taxon>
        <taxon>Portunus</taxon>
    </lineage>
</organism>
<keyword evidence="7" id="KW-0675">Receptor</keyword>
<keyword evidence="3" id="KW-1003">Cell membrane</keyword>
<feature type="transmembrane region" description="Helical" evidence="8">
    <location>
        <begin position="350"/>
        <end position="369"/>
    </location>
</feature>
<feature type="transmembrane region" description="Helical" evidence="8">
    <location>
        <begin position="278"/>
        <end position="294"/>
    </location>
</feature>
<reference evidence="10 11" key="1">
    <citation type="submission" date="2019-05" db="EMBL/GenBank/DDBJ databases">
        <title>Another draft genome of Portunus trituberculatus and its Hox gene families provides insights of decapod evolution.</title>
        <authorList>
            <person name="Jeong J.-H."/>
            <person name="Song I."/>
            <person name="Kim S."/>
            <person name="Choi T."/>
            <person name="Kim D."/>
            <person name="Ryu S."/>
            <person name="Kim W."/>
        </authorList>
    </citation>
    <scope>NUCLEOTIDE SEQUENCE [LARGE SCALE GENOMIC DNA]</scope>
    <source>
        <tissue evidence="10">Muscle</tissue>
    </source>
</reference>
<dbReference type="InterPro" id="IPR000276">
    <property type="entry name" value="GPCR_Rhodpsn"/>
</dbReference>
<feature type="transmembrane region" description="Helical" evidence="8">
    <location>
        <begin position="389"/>
        <end position="409"/>
    </location>
</feature>
<keyword evidence="5 8" id="KW-1133">Transmembrane helix</keyword>
<accession>A0A5B7CEW8</accession>
<evidence type="ECO:0000256" key="8">
    <source>
        <dbReference type="SAM" id="Phobius"/>
    </source>
</evidence>
<name>A0A5B7CEW8_PORTR</name>
<dbReference type="Proteomes" id="UP000324222">
    <property type="component" value="Unassembled WGS sequence"/>
</dbReference>
<comment type="similarity">
    <text evidence="2">Belongs to the G-protein coupled receptor 1 family.</text>
</comment>
<dbReference type="PANTHER" id="PTHR24241">
    <property type="entry name" value="NEUROPEPTIDE RECEPTOR-RELATED G-PROTEIN COUPLED RECEPTOR"/>
    <property type="match status" value="1"/>
</dbReference>
<feature type="transmembrane region" description="Helical" evidence="8">
    <location>
        <begin position="171"/>
        <end position="191"/>
    </location>
</feature>
<feature type="transmembrane region" description="Helical" evidence="8">
    <location>
        <begin position="430"/>
        <end position="454"/>
    </location>
</feature>
<keyword evidence="6 8" id="KW-0472">Membrane</keyword>
<evidence type="ECO:0000256" key="3">
    <source>
        <dbReference type="ARBA" id="ARBA00022475"/>
    </source>
</evidence>
<dbReference type="Gene3D" id="1.20.1070.10">
    <property type="entry name" value="Rhodopsin 7-helix transmembrane proteins"/>
    <property type="match status" value="2"/>
</dbReference>
<evidence type="ECO:0000259" key="9">
    <source>
        <dbReference type="PROSITE" id="PS50262"/>
    </source>
</evidence>
<evidence type="ECO:0000313" key="10">
    <source>
        <dbReference type="EMBL" id="MPC08069.1"/>
    </source>
</evidence>
<feature type="transmembrane region" description="Helical" evidence="8">
    <location>
        <begin position="27"/>
        <end position="51"/>
    </location>
</feature>
<dbReference type="CDD" id="cd00637">
    <property type="entry name" value="7tm_classA_rhodopsin-like"/>
    <property type="match status" value="1"/>
</dbReference>
<feature type="domain" description="G-protein coupled receptors family 1 profile" evidence="9">
    <location>
        <begin position="171"/>
        <end position="481"/>
    </location>
</feature>
<proteinExistence type="inferred from homology"/>